<gene>
    <name evidence="1" type="ORF">H4Q32_018042</name>
</gene>
<evidence type="ECO:0000313" key="1">
    <source>
        <dbReference type="EMBL" id="KAI2655617.1"/>
    </source>
</evidence>
<dbReference type="PANTHER" id="PTHR35617:SF3">
    <property type="entry name" value="CORE-BINDING (CB) DOMAIN-CONTAINING PROTEIN"/>
    <property type="match status" value="1"/>
</dbReference>
<dbReference type="EMBL" id="JACTAM010000016">
    <property type="protein sequence ID" value="KAI2655617.1"/>
    <property type="molecule type" value="Genomic_DNA"/>
</dbReference>
<comment type="caution">
    <text evidence="1">The sequence shown here is derived from an EMBL/GenBank/DDBJ whole genome shotgun (WGS) entry which is preliminary data.</text>
</comment>
<protein>
    <submittedName>
        <fullName evidence="1">Protein transport protein SEC24</fullName>
    </submittedName>
</protein>
<dbReference type="PANTHER" id="PTHR35617">
    <property type="entry name" value="PHAGE_INTEGRASE DOMAIN-CONTAINING PROTEIN"/>
    <property type="match status" value="1"/>
</dbReference>
<reference evidence="1 2" key="1">
    <citation type="submission" date="2022-01" db="EMBL/GenBank/DDBJ databases">
        <title>A high-quality chromosome-level genome assembly of rohu carp, Labeo rohita.</title>
        <authorList>
            <person name="Arick M.A. II"/>
            <person name="Hsu C.-Y."/>
            <person name="Magbanua Z."/>
            <person name="Pechanova O."/>
            <person name="Grover C."/>
            <person name="Miller E."/>
            <person name="Thrash A."/>
            <person name="Ezzel L."/>
            <person name="Alam S."/>
            <person name="Benzie J."/>
            <person name="Hamilton M."/>
            <person name="Karsi A."/>
            <person name="Lawrence M.L."/>
            <person name="Peterson D.G."/>
        </authorList>
    </citation>
    <scope>NUCLEOTIDE SEQUENCE [LARGE SCALE GENOMIC DNA]</scope>
    <source>
        <strain evidence="2">BAU-BD-2019</strain>
        <tissue evidence="1">Blood</tissue>
    </source>
</reference>
<sequence length="300" mass="32881">MSQAVCTAGWKLSRNGIPHWEWRLYPGTVEVDLFATEENTHCPLFFSLSHSRLGGDRLTMPWPNACLYAFPPIEDFATSATQNQRGESVGVVNRPILAQQTVVARYGTPTPNGGNFMCGWCAGTTKPGLIVPPGDGHNHGGASPFYEMFVCSQIGSLYEMVRIEWPQPGEVSQVRHSRVLATAIGWFMVYVATISAFHATVYGCSVGKHNLVIRFLKGARWLRPSRPPTVPPWDLTVVLGALAQPTFQMLQSVGLRELSFKAILLLAMASVKSIGDLHALSMNADCMQFGQSDCNVTLKP</sequence>
<organism evidence="1 2">
    <name type="scientific">Labeo rohita</name>
    <name type="common">Indian major carp</name>
    <name type="synonym">Cyprinus rohita</name>
    <dbReference type="NCBI Taxonomy" id="84645"/>
    <lineage>
        <taxon>Eukaryota</taxon>
        <taxon>Metazoa</taxon>
        <taxon>Chordata</taxon>
        <taxon>Craniata</taxon>
        <taxon>Vertebrata</taxon>
        <taxon>Euteleostomi</taxon>
        <taxon>Actinopterygii</taxon>
        <taxon>Neopterygii</taxon>
        <taxon>Teleostei</taxon>
        <taxon>Ostariophysi</taxon>
        <taxon>Cypriniformes</taxon>
        <taxon>Cyprinidae</taxon>
        <taxon>Labeoninae</taxon>
        <taxon>Labeonini</taxon>
        <taxon>Labeo</taxon>
    </lineage>
</organism>
<accession>A0ABQ8M061</accession>
<evidence type="ECO:0000313" key="2">
    <source>
        <dbReference type="Proteomes" id="UP000830375"/>
    </source>
</evidence>
<name>A0ABQ8M061_LABRO</name>
<proteinExistence type="predicted"/>
<keyword evidence="2" id="KW-1185">Reference proteome</keyword>
<dbReference type="Proteomes" id="UP000830375">
    <property type="component" value="Unassembled WGS sequence"/>
</dbReference>